<dbReference type="PANTHER" id="PTHR46558">
    <property type="entry name" value="TRACRIPTIONAL REGULATORY PROTEIN-RELATED-RELATED"/>
    <property type="match status" value="1"/>
</dbReference>
<proteinExistence type="predicted"/>
<dbReference type="OrthoDB" id="3831186at2"/>
<sequence>MSKVGRNIKKIRSVKGLSQQAFADIFSLTRGNISSYEELRAEPKIEIIVNIAKYFGIPLNDFILKDLSVNELLHFDTSLVLDMEKLKKKDRFVEIPYVSSVNFNDYISNFLEPEFLETLPKISIPNSSPFNLLAIEVDNSQNFPEGFTYKNGDVLIFESVSKENIHRILGRFGIMVNREGMRMGIFEKKEENMVLALNELVFYSFTLDSDFRYWVLRALYSQEV</sequence>
<dbReference type="AlphaFoldDB" id="A0A2S8A8J5"/>
<dbReference type="SUPFAM" id="SSF47413">
    <property type="entry name" value="lambda repressor-like DNA-binding domains"/>
    <property type="match status" value="1"/>
</dbReference>
<dbReference type="Pfam" id="PF12844">
    <property type="entry name" value="HTH_19"/>
    <property type="match status" value="1"/>
</dbReference>
<dbReference type="PROSITE" id="PS50943">
    <property type="entry name" value="HTH_CROC1"/>
    <property type="match status" value="1"/>
</dbReference>
<dbReference type="InterPro" id="IPR001387">
    <property type="entry name" value="Cro/C1-type_HTH"/>
</dbReference>
<evidence type="ECO:0000313" key="3">
    <source>
        <dbReference type="EMBL" id="PQL90883.1"/>
    </source>
</evidence>
<evidence type="ECO:0000259" key="2">
    <source>
        <dbReference type="PROSITE" id="PS50943"/>
    </source>
</evidence>
<dbReference type="Proteomes" id="UP000238042">
    <property type="component" value="Unassembled WGS sequence"/>
</dbReference>
<keyword evidence="4" id="KW-1185">Reference proteome</keyword>
<dbReference type="Gene3D" id="1.10.260.40">
    <property type="entry name" value="lambda repressor-like DNA-binding domains"/>
    <property type="match status" value="1"/>
</dbReference>
<protein>
    <submittedName>
        <fullName evidence="3">XRE family transcriptional regulator</fullName>
    </submittedName>
</protein>
<dbReference type="CDD" id="cd00093">
    <property type="entry name" value="HTH_XRE"/>
    <property type="match status" value="1"/>
</dbReference>
<evidence type="ECO:0000256" key="1">
    <source>
        <dbReference type="ARBA" id="ARBA00023125"/>
    </source>
</evidence>
<reference evidence="3 4" key="1">
    <citation type="submission" date="2018-02" db="EMBL/GenBank/DDBJ databases">
        <title>Genome sequences of Apibacter spp., gut symbionts of Asian honey bees.</title>
        <authorList>
            <person name="Kwong W.K."/>
            <person name="Steele M.I."/>
            <person name="Moran N.A."/>
        </authorList>
    </citation>
    <scope>NUCLEOTIDE SEQUENCE [LARGE SCALE GENOMIC DNA]</scope>
    <source>
        <strain evidence="4">wkB301</strain>
    </source>
</reference>
<feature type="domain" description="HTH cro/C1-type" evidence="2">
    <location>
        <begin position="8"/>
        <end position="62"/>
    </location>
</feature>
<evidence type="ECO:0000313" key="4">
    <source>
        <dbReference type="Proteomes" id="UP000238042"/>
    </source>
</evidence>
<comment type="caution">
    <text evidence="3">The sequence shown here is derived from an EMBL/GenBank/DDBJ whole genome shotgun (WGS) entry which is preliminary data.</text>
</comment>
<dbReference type="RefSeq" id="WP_105247515.1">
    <property type="nucleotide sequence ID" value="NZ_PSZM01000045.1"/>
</dbReference>
<dbReference type="EMBL" id="PSZM01000045">
    <property type="protein sequence ID" value="PQL90883.1"/>
    <property type="molecule type" value="Genomic_DNA"/>
</dbReference>
<name>A0A2S8A8J5_9FLAO</name>
<dbReference type="GO" id="GO:0003677">
    <property type="term" value="F:DNA binding"/>
    <property type="evidence" value="ECO:0007669"/>
    <property type="project" value="UniProtKB-KW"/>
</dbReference>
<keyword evidence="1" id="KW-0238">DNA-binding</keyword>
<organism evidence="3 4">
    <name type="scientific">Apibacter adventoris</name>
    <dbReference type="NCBI Taxonomy" id="1679466"/>
    <lineage>
        <taxon>Bacteria</taxon>
        <taxon>Pseudomonadati</taxon>
        <taxon>Bacteroidota</taxon>
        <taxon>Flavobacteriia</taxon>
        <taxon>Flavobacteriales</taxon>
        <taxon>Weeksellaceae</taxon>
        <taxon>Apibacter</taxon>
    </lineage>
</organism>
<accession>A0A2S8A8J5</accession>
<dbReference type="InterPro" id="IPR010982">
    <property type="entry name" value="Lambda_DNA-bd_dom_sf"/>
</dbReference>
<dbReference type="SMART" id="SM00530">
    <property type="entry name" value="HTH_XRE"/>
    <property type="match status" value="1"/>
</dbReference>
<dbReference type="PANTHER" id="PTHR46558:SF11">
    <property type="entry name" value="HTH-TYPE TRANSCRIPTIONAL REGULATOR XRE"/>
    <property type="match status" value="1"/>
</dbReference>
<gene>
    <name evidence="3" type="ORF">C4S77_10150</name>
</gene>